<evidence type="ECO:0000259" key="5">
    <source>
        <dbReference type="PROSITE" id="PS50966"/>
    </source>
</evidence>
<dbReference type="PROSITE" id="PS50966">
    <property type="entry name" value="ZF_SWIM"/>
    <property type="match status" value="1"/>
</dbReference>
<dbReference type="PANTHER" id="PTHR47718">
    <property type="entry name" value="OS01G0519700 PROTEIN"/>
    <property type="match status" value="1"/>
</dbReference>
<proteinExistence type="predicted"/>
<reference evidence="6" key="2">
    <citation type="submission" date="2020-06" db="EMBL/GenBank/DDBJ databases">
        <title>Helianthus annuus Genome sequencing and assembly Release 2.</title>
        <authorList>
            <person name="Gouzy J."/>
            <person name="Langlade N."/>
            <person name="Munos S."/>
        </authorList>
    </citation>
    <scope>NUCLEOTIDE SEQUENCE</scope>
    <source>
        <tissue evidence="6">Leaves</tissue>
    </source>
</reference>
<protein>
    <submittedName>
        <fullName evidence="6">Transcription factor FAR family</fullName>
    </submittedName>
</protein>
<dbReference type="Pfam" id="PF10551">
    <property type="entry name" value="MULE"/>
    <property type="match status" value="1"/>
</dbReference>
<dbReference type="Pfam" id="PF03101">
    <property type="entry name" value="FAR1"/>
    <property type="match status" value="1"/>
</dbReference>
<sequence length="712" mass="83498">MDLEVQLQEDAQGDASETNLINDIDASGRVVINSGSDVETEKKDDDEIEKRNYVETKKSNDIDMDFGFEKEENNDVMGKVFDTPNDAYNFYNRYAFLHGSGIRIHTAFKNKTTNEPYRRLYVCNKQGFKDLKSKGSIGDVKKRRRNLRTGCEAFLRISKSKDGKWSVDKFSDSHNHELTVTPTKVMKHRSHGKFHRSLTCKAILSELDQSGLKPCQIKKVVNTMKGPYENDVTSKQCSDILADQRRQYKGKEFYGLIKHFQDKLLKDQNLYFVVDLFDDGSPRNIFWADGRSRDSYIKFGDVVVFDVTYMTNKFKMPFAPFVGVNHHGQSILFGGALLENEKQDTFEWLFQNFLKCMFDKYPSAIITDQDKAICNAIKIVFPKTRHRYCSWHIKKHEIEHLRPLKVRYSDFEELHKQWVKSNTIEEFETRWEFLCGKYNFETGSWITEMYNQRKYWAKAFLKDCFFAGMTSSGRSESIHSFFDGYVNSKTMLNEFVRQYDKAVETRRAAEEDEDFKTMNSKPILSSVNLIEAKASSRYTRKLFDVFKKEWTEATFNLTHEKISKSSEEIRYKVGQLGIDKIYWRNVNFRLSNKIDVTCSCAKFETFGMLCKHILYILKKRNVETLPDHYILPRWTLDARYKLDNCTIGIEDMNSENEVSALTLWCVQSNFRKATEQARDSPSEIKKLNTILLRFSEEQNIFEKNQNRMRLLH</sequence>
<keyword evidence="7" id="KW-1185">Reference proteome</keyword>
<feature type="domain" description="SWIM-type" evidence="5">
    <location>
        <begin position="588"/>
        <end position="621"/>
    </location>
</feature>
<reference evidence="6" key="1">
    <citation type="journal article" date="2017" name="Nature">
        <title>The sunflower genome provides insights into oil metabolism, flowering and Asterid evolution.</title>
        <authorList>
            <person name="Badouin H."/>
            <person name="Gouzy J."/>
            <person name="Grassa C.J."/>
            <person name="Murat F."/>
            <person name="Staton S.E."/>
            <person name="Cottret L."/>
            <person name="Lelandais-Briere C."/>
            <person name="Owens G.L."/>
            <person name="Carrere S."/>
            <person name="Mayjonade B."/>
            <person name="Legrand L."/>
            <person name="Gill N."/>
            <person name="Kane N.C."/>
            <person name="Bowers J.E."/>
            <person name="Hubner S."/>
            <person name="Bellec A."/>
            <person name="Berard A."/>
            <person name="Berges H."/>
            <person name="Blanchet N."/>
            <person name="Boniface M.C."/>
            <person name="Brunel D."/>
            <person name="Catrice O."/>
            <person name="Chaidir N."/>
            <person name="Claudel C."/>
            <person name="Donnadieu C."/>
            <person name="Faraut T."/>
            <person name="Fievet G."/>
            <person name="Helmstetter N."/>
            <person name="King M."/>
            <person name="Knapp S.J."/>
            <person name="Lai Z."/>
            <person name="Le Paslier M.C."/>
            <person name="Lippi Y."/>
            <person name="Lorenzon L."/>
            <person name="Mandel J.R."/>
            <person name="Marage G."/>
            <person name="Marchand G."/>
            <person name="Marquand E."/>
            <person name="Bret-Mestries E."/>
            <person name="Morien E."/>
            <person name="Nambeesan S."/>
            <person name="Nguyen T."/>
            <person name="Pegot-Espagnet P."/>
            <person name="Pouilly N."/>
            <person name="Raftis F."/>
            <person name="Sallet E."/>
            <person name="Schiex T."/>
            <person name="Thomas J."/>
            <person name="Vandecasteele C."/>
            <person name="Vares D."/>
            <person name="Vear F."/>
            <person name="Vautrin S."/>
            <person name="Crespi M."/>
            <person name="Mangin B."/>
            <person name="Burke J.M."/>
            <person name="Salse J."/>
            <person name="Munos S."/>
            <person name="Vincourt P."/>
            <person name="Rieseberg L.H."/>
            <person name="Langlade N.B."/>
        </authorList>
    </citation>
    <scope>NUCLEOTIDE SEQUENCE</scope>
    <source>
        <tissue evidence="6">Leaves</tissue>
    </source>
</reference>
<dbReference type="Pfam" id="PF04434">
    <property type="entry name" value="SWIM"/>
    <property type="match status" value="1"/>
</dbReference>
<name>A0A9K3JZR5_HELAN</name>
<evidence type="ECO:0000256" key="1">
    <source>
        <dbReference type="ARBA" id="ARBA00022723"/>
    </source>
</evidence>
<evidence type="ECO:0000256" key="3">
    <source>
        <dbReference type="ARBA" id="ARBA00022833"/>
    </source>
</evidence>
<dbReference type="EMBL" id="MNCJ02000001">
    <property type="protein sequence ID" value="KAF5824312.1"/>
    <property type="molecule type" value="Genomic_DNA"/>
</dbReference>
<dbReference type="InterPro" id="IPR018289">
    <property type="entry name" value="MULE_transposase_dom"/>
</dbReference>
<organism evidence="6 7">
    <name type="scientific">Helianthus annuus</name>
    <name type="common">Common sunflower</name>
    <dbReference type="NCBI Taxonomy" id="4232"/>
    <lineage>
        <taxon>Eukaryota</taxon>
        <taxon>Viridiplantae</taxon>
        <taxon>Streptophyta</taxon>
        <taxon>Embryophyta</taxon>
        <taxon>Tracheophyta</taxon>
        <taxon>Spermatophyta</taxon>
        <taxon>Magnoliopsida</taxon>
        <taxon>eudicotyledons</taxon>
        <taxon>Gunneridae</taxon>
        <taxon>Pentapetalae</taxon>
        <taxon>asterids</taxon>
        <taxon>campanulids</taxon>
        <taxon>Asterales</taxon>
        <taxon>Asteraceae</taxon>
        <taxon>Asteroideae</taxon>
        <taxon>Heliantheae alliance</taxon>
        <taxon>Heliantheae</taxon>
        <taxon>Helianthus</taxon>
    </lineage>
</organism>
<dbReference type="InterPro" id="IPR007527">
    <property type="entry name" value="Znf_SWIM"/>
</dbReference>
<evidence type="ECO:0000313" key="7">
    <source>
        <dbReference type="Proteomes" id="UP000215914"/>
    </source>
</evidence>
<gene>
    <name evidence="6" type="ORF">HanXRQr2_Chr00c001g0831901</name>
</gene>
<dbReference type="SMART" id="SM00575">
    <property type="entry name" value="ZnF_PMZ"/>
    <property type="match status" value="1"/>
</dbReference>
<dbReference type="PANTHER" id="PTHR47718:SF7">
    <property type="entry name" value="PROTEIN FAR1-RELATED SEQUENCE"/>
    <property type="match status" value="1"/>
</dbReference>
<evidence type="ECO:0000256" key="2">
    <source>
        <dbReference type="ARBA" id="ARBA00022771"/>
    </source>
</evidence>
<dbReference type="GO" id="GO:0008270">
    <property type="term" value="F:zinc ion binding"/>
    <property type="evidence" value="ECO:0007669"/>
    <property type="project" value="UniProtKB-KW"/>
</dbReference>
<comment type="caution">
    <text evidence="6">The sequence shown here is derived from an EMBL/GenBank/DDBJ whole genome shotgun (WGS) entry which is preliminary data.</text>
</comment>
<accession>A0A9K3JZR5</accession>
<dbReference type="InterPro" id="IPR004330">
    <property type="entry name" value="FAR1_DNA_bnd_dom"/>
</dbReference>
<keyword evidence="2 4" id="KW-0863">Zinc-finger</keyword>
<dbReference type="Proteomes" id="UP000215914">
    <property type="component" value="Unassembled WGS sequence"/>
</dbReference>
<evidence type="ECO:0000256" key="4">
    <source>
        <dbReference type="PROSITE-ProRule" id="PRU00325"/>
    </source>
</evidence>
<dbReference type="InterPro" id="IPR006564">
    <property type="entry name" value="Znf_PMZ"/>
</dbReference>
<keyword evidence="1" id="KW-0479">Metal-binding</keyword>
<keyword evidence="3" id="KW-0862">Zinc</keyword>
<dbReference type="AlphaFoldDB" id="A0A9K3JZR5"/>
<evidence type="ECO:0000313" key="6">
    <source>
        <dbReference type="EMBL" id="KAF5824312.1"/>
    </source>
</evidence>